<proteinExistence type="predicted"/>
<dbReference type="Proteomes" id="UP001317259">
    <property type="component" value="Unassembled WGS sequence"/>
</dbReference>
<dbReference type="InterPro" id="IPR002938">
    <property type="entry name" value="FAD-bd"/>
</dbReference>
<evidence type="ECO:0000313" key="7">
    <source>
        <dbReference type="Proteomes" id="UP001317259"/>
    </source>
</evidence>
<evidence type="ECO:0000259" key="5">
    <source>
        <dbReference type="Pfam" id="PF01494"/>
    </source>
</evidence>
<dbReference type="Pfam" id="PF01494">
    <property type="entry name" value="FAD_binding_3"/>
    <property type="match status" value="1"/>
</dbReference>
<keyword evidence="2" id="KW-0274">FAD</keyword>
<dbReference type="GO" id="GO:0004497">
    <property type="term" value="F:monooxygenase activity"/>
    <property type="evidence" value="ECO:0007669"/>
    <property type="project" value="UniProtKB-KW"/>
</dbReference>
<dbReference type="PANTHER" id="PTHR47178:SF5">
    <property type="entry name" value="FAD-BINDING DOMAIN-CONTAINING PROTEIN"/>
    <property type="match status" value="1"/>
</dbReference>
<organism evidence="6 7">
    <name type="scientific">Actinomadura luzonensis</name>
    <dbReference type="NCBI Taxonomy" id="2805427"/>
    <lineage>
        <taxon>Bacteria</taxon>
        <taxon>Bacillati</taxon>
        <taxon>Actinomycetota</taxon>
        <taxon>Actinomycetes</taxon>
        <taxon>Streptosporangiales</taxon>
        <taxon>Thermomonosporaceae</taxon>
        <taxon>Actinomadura</taxon>
    </lineage>
</organism>
<reference evidence="6 7" key="1">
    <citation type="submission" date="2022-04" db="EMBL/GenBank/DDBJ databases">
        <title>Genome draft of Actinomadura sp. ATCC 31491.</title>
        <authorList>
            <person name="Shi X."/>
            <person name="Du Y."/>
        </authorList>
    </citation>
    <scope>NUCLEOTIDE SEQUENCE [LARGE SCALE GENOMIC DNA]</scope>
    <source>
        <strain evidence="6 7">ATCC 31491</strain>
    </source>
</reference>
<evidence type="ECO:0000256" key="1">
    <source>
        <dbReference type="ARBA" id="ARBA00022630"/>
    </source>
</evidence>
<dbReference type="RefSeq" id="WP_242371808.1">
    <property type="nucleotide sequence ID" value="NZ_JAKRKC020000001.1"/>
</dbReference>
<dbReference type="InterPro" id="IPR036188">
    <property type="entry name" value="FAD/NAD-bd_sf"/>
</dbReference>
<evidence type="ECO:0000256" key="4">
    <source>
        <dbReference type="ARBA" id="ARBA00023033"/>
    </source>
</evidence>
<dbReference type="PRINTS" id="PR00420">
    <property type="entry name" value="RNGMNOXGNASE"/>
</dbReference>
<dbReference type="Pfam" id="PF13450">
    <property type="entry name" value="NAD_binding_8"/>
    <property type="match status" value="1"/>
</dbReference>
<feature type="domain" description="FAD-binding" evidence="5">
    <location>
        <begin position="305"/>
        <end position="349"/>
    </location>
</feature>
<sequence length="391" mass="41611">MNPLRNPLHVIVAGGGIAGLCLAQGLRASGVDVRVHERDDSPAARAQGYRLGLKETGARALRECLPGDLYRLCRATAIRTATRMIFLDEQLRPRFQREIPPPPGGDDAPFGVNRLTLREILLTGLEDVVRFGSAVERYEPAPGGRVRVVFADGSQDVADLLVGADGTGSAVRRQLVPDAVIDELDRAVWGRTPITPALLDRIPPELVDSFNRVLGPAGAALSVATCRTPEPPSRAAARIAPRACLTDVPGYFSWMVAVPGGERPSAPADLHRLAARTVETWHPALGDLVAAADRDGTFGVSITSARPVRPWAEPAVTLLGDAIHTMSPGRGDGANVALQHAALLSRLLAGRASLAEAKQAYETRMLRDGFAAVERSRQAPFAPFARTGGAR</sequence>
<keyword evidence="4 6" id="KW-0503">Monooxygenase</keyword>
<gene>
    <name evidence="6" type="ORF">MF672_008035</name>
</gene>
<keyword evidence="7" id="KW-1185">Reference proteome</keyword>
<dbReference type="Gene3D" id="3.50.50.60">
    <property type="entry name" value="FAD/NAD(P)-binding domain"/>
    <property type="match status" value="1"/>
</dbReference>
<dbReference type="PANTHER" id="PTHR47178">
    <property type="entry name" value="MONOOXYGENASE, FAD-BINDING"/>
    <property type="match status" value="1"/>
</dbReference>
<keyword evidence="1" id="KW-0285">Flavoprotein</keyword>
<dbReference type="EMBL" id="JAKRKC020000001">
    <property type="protein sequence ID" value="MCK2213735.1"/>
    <property type="molecule type" value="Genomic_DNA"/>
</dbReference>
<keyword evidence="3" id="KW-0560">Oxidoreductase</keyword>
<evidence type="ECO:0000256" key="3">
    <source>
        <dbReference type="ARBA" id="ARBA00023002"/>
    </source>
</evidence>
<evidence type="ECO:0000256" key="2">
    <source>
        <dbReference type="ARBA" id="ARBA00022827"/>
    </source>
</evidence>
<evidence type="ECO:0000313" key="6">
    <source>
        <dbReference type="EMBL" id="MCK2213735.1"/>
    </source>
</evidence>
<name>A0ABT0FP02_9ACTN</name>
<dbReference type="SUPFAM" id="SSF51905">
    <property type="entry name" value="FAD/NAD(P)-binding domain"/>
    <property type="match status" value="1"/>
</dbReference>
<comment type="caution">
    <text evidence="6">The sequence shown here is derived from an EMBL/GenBank/DDBJ whole genome shotgun (WGS) entry which is preliminary data.</text>
</comment>
<protein>
    <submittedName>
        <fullName evidence="6">FAD-dependent monooxygenase</fullName>
    </submittedName>
</protein>
<accession>A0ABT0FP02</accession>